<feature type="domain" description="Pectinesterase inhibitor" evidence="5">
    <location>
        <begin position="31"/>
        <end position="179"/>
    </location>
</feature>
<dbReference type="AlphaFoldDB" id="A0A9E7HXQ1"/>
<evidence type="ECO:0000256" key="3">
    <source>
        <dbReference type="ARBA" id="ARBA00038471"/>
    </source>
</evidence>
<dbReference type="CDD" id="cd15801">
    <property type="entry name" value="PMEI-like_1"/>
    <property type="match status" value="1"/>
</dbReference>
<evidence type="ECO:0000259" key="5">
    <source>
        <dbReference type="SMART" id="SM00856"/>
    </source>
</evidence>
<dbReference type="Pfam" id="PF04043">
    <property type="entry name" value="PMEI"/>
    <property type="match status" value="1"/>
</dbReference>
<dbReference type="NCBIfam" id="TIGR01614">
    <property type="entry name" value="PME_inhib"/>
    <property type="match status" value="1"/>
</dbReference>
<gene>
    <name evidence="6" type="ORF">MUK42_16312</name>
</gene>
<evidence type="ECO:0000313" key="6">
    <source>
        <dbReference type="EMBL" id="URE41995.1"/>
    </source>
</evidence>
<feature type="chain" id="PRO_5039174195" evidence="4">
    <location>
        <begin position="29"/>
        <end position="184"/>
    </location>
</feature>
<evidence type="ECO:0000256" key="4">
    <source>
        <dbReference type="SAM" id="SignalP"/>
    </source>
</evidence>
<dbReference type="OrthoDB" id="1915198at2759"/>
<protein>
    <submittedName>
        <fullName evidence="6">PMEI</fullName>
    </submittedName>
</protein>
<keyword evidence="1 4" id="KW-0732">Signal</keyword>
<dbReference type="Proteomes" id="UP001055439">
    <property type="component" value="Chromosome 8"/>
</dbReference>
<comment type="similarity">
    <text evidence="3">Belongs to the PMEI family.</text>
</comment>
<evidence type="ECO:0000256" key="1">
    <source>
        <dbReference type="ARBA" id="ARBA00022729"/>
    </source>
</evidence>
<dbReference type="PANTHER" id="PTHR35357:SF8">
    <property type="entry name" value="OS01G0111000 PROTEIN"/>
    <property type="match status" value="1"/>
</dbReference>
<evidence type="ECO:0000256" key="2">
    <source>
        <dbReference type="ARBA" id="ARBA00023157"/>
    </source>
</evidence>
<dbReference type="GO" id="GO:0004857">
    <property type="term" value="F:enzyme inhibitor activity"/>
    <property type="evidence" value="ECO:0007669"/>
    <property type="project" value="InterPro"/>
</dbReference>
<dbReference type="EMBL" id="CP097510">
    <property type="protein sequence ID" value="URE41995.1"/>
    <property type="molecule type" value="Genomic_DNA"/>
</dbReference>
<dbReference type="InterPro" id="IPR035513">
    <property type="entry name" value="Invertase/methylesterase_inhib"/>
</dbReference>
<name>A0A9E7HXQ1_9LILI</name>
<feature type="signal peptide" evidence="4">
    <location>
        <begin position="1"/>
        <end position="28"/>
    </location>
</feature>
<dbReference type="InterPro" id="IPR006501">
    <property type="entry name" value="Pectinesterase_inhib_dom"/>
</dbReference>
<reference evidence="6" key="1">
    <citation type="submission" date="2022-05" db="EMBL/GenBank/DDBJ databases">
        <title>The Musa troglodytarum L. genome provides insights into the mechanism of non-climacteric behaviour and enrichment of carotenoids.</title>
        <authorList>
            <person name="Wang J."/>
        </authorList>
    </citation>
    <scope>NUCLEOTIDE SEQUENCE</scope>
    <source>
        <tissue evidence="6">Leaf</tissue>
    </source>
</reference>
<dbReference type="Gene3D" id="1.20.140.40">
    <property type="entry name" value="Invertase/pectin methylesterase inhibitor family protein"/>
    <property type="match status" value="1"/>
</dbReference>
<organism evidence="6 7">
    <name type="scientific">Musa troglodytarum</name>
    <name type="common">fe'i banana</name>
    <dbReference type="NCBI Taxonomy" id="320322"/>
    <lineage>
        <taxon>Eukaryota</taxon>
        <taxon>Viridiplantae</taxon>
        <taxon>Streptophyta</taxon>
        <taxon>Embryophyta</taxon>
        <taxon>Tracheophyta</taxon>
        <taxon>Spermatophyta</taxon>
        <taxon>Magnoliopsida</taxon>
        <taxon>Liliopsida</taxon>
        <taxon>Zingiberales</taxon>
        <taxon>Musaceae</taxon>
        <taxon>Musa</taxon>
    </lineage>
</organism>
<dbReference type="PANTHER" id="PTHR35357">
    <property type="entry name" value="OS02G0537100 PROTEIN"/>
    <property type="match status" value="1"/>
</dbReference>
<proteinExistence type="inferred from homology"/>
<accession>A0A9E7HXQ1</accession>
<keyword evidence="2" id="KW-1015">Disulfide bond</keyword>
<dbReference type="SMART" id="SM00856">
    <property type="entry name" value="PMEI"/>
    <property type="match status" value="1"/>
</dbReference>
<dbReference type="SUPFAM" id="SSF101148">
    <property type="entry name" value="Plant invertase/pectin methylesterase inhibitor"/>
    <property type="match status" value="1"/>
</dbReference>
<evidence type="ECO:0000313" key="7">
    <source>
        <dbReference type="Proteomes" id="UP001055439"/>
    </source>
</evidence>
<sequence>MEACRASSSLSLYLLFSFSFAFFMAALGLSDDTDVISSTCNHTLYFDVCMSTLTSRPSSRRADVHALAAISLDVGITHAKATISYARSLSKQKGFAGGTYASGCIADCLEEYKEAVQSLHDSTGALRRGSYDTVNALVSGAMTNSDACESAFGEKPGLQSPLTERNDYFFKLCSNSLAITNLLG</sequence>
<keyword evidence="7" id="KW-1185">Reference proteome</keyword>